<dbReference type="Pfam" id="PF01553">
    <property type="entry name" value="Acyltransferase"/>
    <property type="match status" value="1"/>
</dbReference>
<dbReference type="CDD" id="cd07989">
    <property type="entry name" value="LPLAT_AGPAT-like"/>
    <property type="match status" value="1"/>
</dbReference>
<evidence type="ECO:0000313" key="12">
    <source>
        <dbReference type="EMBL" id="AWB65415.1"/>
    </source>
</evidence>
<keyword evidence="10" id="KW-0812">Transmembrane</keyword>
<keyword evidence="8 9" id="KW-0012">Acyltransferase</keyword>
<dbReference type="SMART" id="SM00563">
    <property type="entry name" value="PlsC"/>
    <property type="match status" value="1"/>
</dbReference>
<organism evidence="12 13">
    <name type="scientific">Saccharobesus litoralis</name>
    <dbReference type="NCBI Taxonomy" id="2172099"/>
    <lineage>
        <taxon>Bacteria</taxon>
        <taxon>Pseudomonadati</taxon>
        <taxon>Pseudomonadota</taxon>
        <taxon>Gammaproteobacteria</taxon>
        <taxon>Alteromonadales</taxon>
        <taxon>Alteromonadaceae</taxon>
        <taxon>Saccharobesus</taxon>
    </lineage>
</organism>
<sequence>MLALFRLILIALFVVIFGVFGTIFCLFRPFNPKNVHFFAQTFSKMAKVLGVNLLIRRAPGAETSSPCLIIANHQNSYDIFTISGALPPRGVTIGKKSLKWIPFFGWLYWLSGNILINRNDRRAAQKTLQQTADIITQQNVSVWMFPEGTRSYGKGLLKFKRGAFELANVANVPVMPICMSTTTGKIKLNRWNNGTVIIDIMAPRELTAEQKKNSRVAADEYHALLKDKLEQLDAEVDQINQGITA</sequence>
<dbReference type="UniPathway" id="UPA00557">
    <property type="reaction ID" value="UER00613"/>
</dbReference>
<dbReference type="InterPro" id="IPR002123">
    <property type="entry name" value="Plipid/glycerol_acylTrfase"/>
</dbReference>
<dbReference type="EC" id="2.3.1.51" evidence="5 9"/>
<dbReference type="KEGG" id="cate:C2869_02725"/>
<comment type="pathway">
    <text evidence="3">Lipid metabolism.</text>
</comment>
<name>A0A2S0VMI8_9ALTE</name>
<evidence type="ECO:0000313" key="13">
    <source>
        <dbReference type="Proteomes" id="UP000244441"/>
    </source>
</evidence>
<protein>
    <recommendedName>
        <fullName evidence="6 9">1-acyl-sn-glycerol-3-phosphate acyltransferase</fullName>
        <ecNumber evidence="5 9">2.3.1.51</ecNumber>
    </recommendedName>
</protein>
<dbReference type="OrthoDB" id="5290997at2"/>
<evidence type="ECO:0000256" key="10">
    <source>
        <dbReference type="SAM" id="Phobius"/>
    </source>
</evidence>
<evidence type="ECO:0000256" key="5">
    <source>
        <dbReference type="ARBA" id="ARBA00013211"/>
    </source>
</evidence>
<keyword evidence="10" id="KW-1133">Transmembrane helix</keyword>
<feature type="domain" description="Phospholipid/glycerol acyltransferase" evidence="11">
    <location>
        <begin position="67"/>
        <end position="182"/>
    </location>
</feature>
<comment type="catalytic activity">
    <reaction evidence="1 9">
        <text>a 1-acyl-sn-glycero-3-phosphate + an acyl-CoA = a 1,2-diacyl-sn-glycero-3-phosphate + CoA</text>
        <dbReference type="Rhea" id="RHEA:19709"/>
        <dbReference type="ChEBI" id="CHEBI:57287"/>
        <dbReference type="ChEBI" id="CHEBI:57970"/>
        <dbReference type="ChEBI" id="CHEBI:58342"/>
        <dbReference type="ChEBI" id="CHEBI:58608"/>
        <dbReference type="EC" id="2.3.1.51"/>
    </reaction>
</comment>
<dbReference type="GO" id="GO:0005886">
    <property type="term" value="C:plasma membrane"/>
    <property type="evidence" value="ECO:0007669"/>
    <property type="project" value="TreeGrafter"/>
</dbReference>
<gene>
    <name evidence="12" type="ORF">C2869_02725</name>
</gene>
<keyword evidence="10" id="KW-0472">Membrane</keyword>
<evidence type="ECO:0000256" key="8">
    <source>
        <dbReference type="ARBA" id="ARBA00023315"/>
    </source>
</evidence>
<feature type="transmembrane region" description="Helical" evidence="10">
    <location>
        <begin position="97"/>
        <end position="116"/>
    </location>
</feature>
<keyword evidence="9" id="KW-0594">Phospholipid biosynthesis</keyword>
<keyword evidence="13" id="KW-1185">Reference proteome</keyword>
<accession>A0A2S0VMI8</accession>
<dbReference type="Proteomes" id="UP000244441">
    <property type="component" value="Chromosome"/>
</dbReference>
<evidence type="ECO:0000259" key="11">
    <source>
        <dbReference type="SMART" id="SM00563"/>
    </source>
</evidence>
<evidence type="ECO:0000256" key="9">
    <source>
        <dbReference type="RuleBase" id="RU361267"/>
    </source>
</evidence>
<dbReference type="GO" id="GO:0006654">
    <property type="term" value="P:phosphatidic acid biosynthetic process"/>
    <property type="evidence" value="ECO:0007669"/>
    <property type="project" value="TreeGrafter"/>
</dbReference>
<evidence type="ECO:0000256" key="6">
    <source>
        <dbReference type="ARBA" id="ARBA00016139"/>
    </source>
</evidence>
<comment type="similarity">
    <text evidence="4 9">Belongs to the 1-acyl-sn-glycerol-3-phosphate acyltransferase family.</text>
</comment>
<comment type="pathway">
    <text evidence="2">Phospholipid metabolism; CDP-diacylglycerol biosynthesis; CDP-diacylglycerol from sn-glycerol 3-phosphate: step 2/3.</text>
</comment>
<keyword evidence="9" id="KW-1208">Phospholipid metabolism</keyword>
<dbReference type="GO" id="GO:0003841">
    <property type="term" value="F:1-acylglycerol-3-phosphate O-acyltransferase activity"/>
    <property type="evidence" value="ECO:0007669"/>
    <property type="project" value="UniProtKB-UniRule"/>
</dbReference>
<evidence type="ECO:0000256" key="7">
    <source>
        <dbReference type="ARBA" id="ARBA00022679"/>
    </source>
</evidence>
<keyword evidence="9" id="KW-0444">Lipid biosynthesis</keyword>
<proteinExistence type="inferred from homology"/>
<dbReference type="PANTHER" id="PTHR10434">
    <property type="entry name" value="1-ACYL-SN-GLYCEROL-3-PHOSPHATE ACYLTRANSFERASE"/>
    <property type="match status" value="1"/>
</dbReference>
<keyword evidence="7 9" id="KW-0808">Transferase</keyword>
<evidence type="ECO:0000256" key="4">
    <source>
        <dbReference type="ARBA" id="ARBA00008655"/>
    </source>
</evidence>
<evidence type="ECO:0000256" key="2">
    <source>
        <dbReference type="ARBA" id="ARBA00004728"/>
    </source>
</evidence>
<feature type="transmembrane region" description="Helical" evidence="10">
    <location>
        <begin position="7"/>
        <end position="30"/>
    </location>
</feature>
<dbReference type="EMBL" id="CP026604">
    <property type="protein sequence ID" value="AWB65415.1"/>
    <property type="molecule type" value="Genomic_DNA"/>
</dbReference>
<reference evidence="12 13" key="1">
    <citation type="submission" date="2018-01" db="EMBL/GenBank/DDBJ databases">
        <title>Genome sequence of a Cantenovulum-like bacteria.</title>
        <authorList>
            <person name="Tan W.R."/>
            <person name="Lau N.-S."/>
            <person name="Go F."/>
            <person name="Amirul A.-A.A."/>
        </authorList>
    </citation>
    <scope>NUCLEOTIDE SEQUENCE [LARGE SCALE GENOMIC DNA]</scope>
    <source>
        <strain evidence="12 13">CCB-QB4</strain>
    </source>
</reference>
<keyword evidence="9" id="KW-0443">Lipid metabolism</keyword>
<dbReference type="AlphaFoldDB" id="A0A2S0VMI8"/>
<dbReference type="PANTHER" id="PTHR10434:SF11">
    <property type="entry name" value="1-ACYL-SN-GLYCEROL-3-PHOSPHATE ACYLTRANSFERASE"/>
    <property type="match status" value="1"/>
</dbReference>
<evidence type="ECO:0000256" key="1">
    <source>
        <dbReference type="ARBA" id="ARBA00001141"/>
    </source>
</evidence>
<comment type="domain">
    <text evidence="9">The HXXXXD motif is essential for acyltransferase activity and may constitute the binding site for the phosphate moiety of the glycerol-3-phosphate.</text>
</comment>
<evidence type="ECO:0000256" key="3">
    <source>
        <dbReference type="ARBA" id="ARBA00005189"/>
    </source>
</evidence>
<dbReference type="SUPFAM" id="SSF69593">
    <property type="entry name" value="Glycerol-3-phosphate (1)-acyltransferase"/>
    <property type="match status" value="1"/>
</dbReference>
<dbReference type="GO" id="GO:0016024">
    <property type="term" value="P:CDP-diacylglycerol biosynthetic process"/>
    <property type="evidence" value="ECO:0007669"/>
    <property type="project" value="UniProtKB-UniPathway"/>
</dbReference>
<dbReference type="InterPro" id="IPR004552">
    <property type="entry name" value="AGP_acyltrans"/>
</dbReference>
<dbReference type="NCBIfam" id="TIGR00530">
    <property type="entry name" value="AGP_acyltrn"/>
    <property type="match status" value="1"/>
</dbReference>